<comment type="caution">
    <text evidence="2">The sequence shown here is derived from an EMBL/GenBank/DDBJ whole genome shotgun (WGS) entry which is preliminary data.</text>
</comment>
<evidence type="ECO:0000313" key="3">
    <source>
        <dbReference type="Proteomes" id="UP000324748"/>
    </source>
</evidence>
<organism evidence="2 3">
    <name type="scientific">Puccinia graminis f. sp. tritici</name>
    <dbReference type="NCBI Taxonomy" id="56615"/>
    <lineage>
        <taxon>Eukaryota</taxon>
        <taxon>Fungi</taxon>
        <taxon>Dikarya</taxon>
        <taxon>Basidiomycota</taxon>
        <taxon>Pucciniomycotina</taxon>
        <taxon>Pucciniomycetes</taxon>
        <taxon>Pucciniales</taxon>
        <taxon>Pucciniaceae</taxon>
        <taxon>Puccinia</taxon>
    </lineage>
</organism>
<evidence type="ECO:0000313" key="2">
    <source>
        <dbReference type="EMBL" id="KAA1070230.1"/>
    </source>
</evidence>
<dbReference type="AlphaFoldDB" id="A0A5B0M2N3"/>
<keyword evidence="1" id="KW-1133">Transmembrane helix</keyword>
<sequence>MISPHTFPFQSPIDYATVRVTFSLKVDRCHQKTYCLIFVSALKSLRASARMSQEKAILGKKLDHGVSVIPQLREDVFATGFRRLNDRRQRSKVIYRFFIAVSLIWITSRMAWFLLSLITREPLACERSLNINGSSRTGRGHAVIGLNR</sequence>
<protein>
    <submittedName>
        <fullName evidence="2">Uncharacterized protein</fullName>
    </submittedName>
</protein>
<dbReference type="OrthoDB" id="10460899at2759"/>
<dbReference type="Proteomes" id="UP000324748">
    <property type="component" value="Unassembled WGS sequence"/>
</dbReference>
<gene>
    <name evidence="2" type="ORF">PGT21_004604</name>
</gene>
<proteinExistence type="predicted"/>
<evidence type="ECO:0000256" key="1">
    <source>
        <dbReference type="SAM" id="Phobius"/>
    </source>
</evidence>
<keyword evidence="3" id="KW-1185">Reference proteome</keyword>
<reference evidence="2 3" key="1">
    <citation type="submission" date="2019-05" db="EMBL/GenBank/DDBJ databases">
        <title>Emergence of the Ug99 lineage of the wheat stem rust pathogen through somatic hybridization.</title>
        <authorList>
            <person name="Li F."/>
            <person name="Upadhyaya N.M."/>
            <person name="Sperschneider J."/>
            <person name="Matny O."/>
            <person name="Nguyen-Phuc H."/>
            <person name="Mago R."/>
            <person name="Raley C."/>
            <person name="Miller M.E."/>
            <person name="Silverstein K.A.T."/>
            <person name="Henningsen E."/>
            <person name="Hirsch C.D."/>
            <person name="Visser B."/>
            <person name="Pretorius Z.A."/>
            <person name="Steffenson B.J."/>
            <person name="Schwessinger B."/>
            <person name="Dodds P.N."/>
            <person name="Figueroa M."/>
        </authorList>
    </citation>
    <scope>NUCLEOTIDE SEQUENCE [LARGE SCALE GENOMIC DNA]</scope>
    <source>
        <strain evidence="2">21-0</strain>
    </source>
</reference>
<keyword evidence="1" id="KW-0472">Membrane</keyword>
<dbReference type="EMBL" id="VSWC01000171">
    <property type="protein sequence ID" value="KAA1070230.1"/>
    <property type="molecule type" value="Genomic_DNA"/>
</dbReference>
<keyword evidence="1" id="KW-0812">Transmembrane</keyword>
<feature type="transmembrane region" description="Helical" evidence="1">
    <location>
        <begin position="93"/>
        <end position="115"/>
    </location>
</feature>
<accession>A0A5B0M2N3</accession>
<name>A0A5B0M2N3_PUCGR</name>